<evidence type="ECO:0000313" key="3">
    <source>
        <dbReference type="Proteomes" id="UP000736335"/>
    </source>
</evidence>
<feature type="compositionally biased region" description="Basic and acidic residues" evidence="1">
    <location>
        <begin position="141"/>
        <end position="150"/>
    </location>
</feature>
<dbReference type="GO" id="GO:0000981">
    <property type="term" value="F:DNA-binding transcription factor activity, RNA polymerase II-specific"/>
    <property type="evidence" value="ECO:0007669"/>
    <property type="project" value="InterPro"/>
</dbReference>
<name>A0A9P6H6K3_9AGAM</name>
<organism evidence="2 3">
    <name type="scientific">Thelephora terrestris</name>
    <dbReference type="NCBI Taxonomy" id="56493"/>
    <lineage>
        <taxon>Eukaryota</taxon>
        <taxon>Fungi</taxon>
        <taxon>Dikarya</taxon>
        <taxon>Basidiomycota</taxon>
        <taxon>Agaricomycotina</taxon>
        <taxon>Agaricomycetes</taxon>
        <taxon>Thelephorales</taxon>
        <taxon>Thelephoraceae</taxon>
        <taxon>Thelephora</taxon>
    </lineage>
</organism>
<dbReference type="CDD" id="cd00067">
    <property type="entry name" value="GAL4"/>
    <property type="match status" value="1"/>
</dbReference>
<comment type="caution">
    <text evidence="2">The sequence shown here is derived from an EMBL/GenBank/DDBJ whole genome shotgun (WGS) entry which is preliminary data.</text>
</comment>
<dbReference type="EMBL" id="WIUZ02000016">
    <property type="protein sequence ID" value="KAF9780557.1"/>
    <property type="molecule type" value="Genomic_DNA"/>
</dbReference>
<feature type="region of interest" description="Disordered" evidence="1">
    <location>
        <begin position="348"/>
        <end position="413"/>
    </location>
</feature>
<dbReference type="GO" id="GO:0008270">
    <property type="term" value="F:zinc ion binding"/>
    <property type="evidence" value="ECO:0007669"/>
    <property type="project" value="InterPro"/>
</dbReference>
<keyword evidence="3" id="KW-1185">Reference proteome</keyword>
<dbReference type="InterPro" id="IPR001138">
    <property type="entry name" value="Zn2Cys6_DnaBD"/>
</dbReference>
<feature type="region of interest" description="Disordered" evidence="1">
    <location>
        <begin position="434"/>
        <end position="454"/>
    </location>
</feature>
<protein>
    <recommendedName>
        <fullName evidence="4">Zn(2)-C6 fungal-type domain-containing protein</fullName>
    </recommendedName>
</protein>
<evidence type="ECO:0000313" key="2">
    <source>
        <dbReference type="EMBL" id="KAF9780557.1"/>
    </source>
</evidence>
<gene>
    <name evidence="2" type="ORF">BJ322DRAFT_299793</name>
</gene>
<sequence length="485" mass="52276">MDAKRLPLSCPGRVQDWLVAAIDQMEILLLAPLPSLSASDVAIGALRIKRERPSRATGPYNLRPRKASSGASPTTHRDSHRVSSDELLCAAKSPSRCENCVAEKGSRCSRDLPSCTRCHKNGMLCLYLEGAPTGRRRPQGRRLDGNRIREGGSGPPVESLSATCASGNPLLELDETWAVRYHPETSLLRAVSEYPPQSSFEQRPTVESSTGVPLVVELTKPPHQTAAAKRQITMLPVTPKFSTLPRRTNKPEAPIEVAGVESHSESDVVVDGLEPSFVNGGALAATEMPEFQGSDLGEERNALDIALQKCLDDETKPHAAHITVLPLDTQFPPPSTVSSSLVTTPFASTLGSRSTSQSSETGSLPITPAELTTSIDRSNTEQALGPSIPSSQVPVSHATPFDSHKISATGDTEDHLSRMEELVDLYLLSHHGRQDAGDAASSTDSQDKSFSDGFLEQLFEEGEAAKRLVELQHRLPEGEKLHSMP</sequence>
<reference evidence="2" key="1">
    <citation type="journal article" date="2020" name="Nat. Commun.">
        <title>Large-scale genome sequencing of mycorrhizal fungi provides insights into the early evolution of symbiotic traits.</title>
        <authorList>
            <person name="Miyauchi S."/>
            <person name="Kiss E."/>
            <person name="Kuo A."/>
            <person name="Drula E."/>
            <person name="Kohler A."/>
            <person name="Sanchez-Garcia M."/>
            <person name="Morin E."/>
            <person name="Andreopoulos B."/>
            <person name="Barry K.W."/>
            <person name="Bonito G."/>
            <person name="Buee M."/>
            <person name="Carver A."/>
            <person name="Chen C."/>
            <person name="Cichocki N."/>
            <person name="Clum A."/>
            <person name="Culley D."/>
            <person name="Crous P.W."/>
            <person name="Fauchery L."/>
            <person name="Girlanda M."/>
            <person name="Hayes R.D."/>
            <person name="Keri Z."/>
            <person name="LaButti K."/>
            <person name="Lipzen A."/>
            <person name="Lombard V."/>
            <person name="Magnuson J."/>
            <person name="Maillard F."/>
            <person name="Murat C."/>
            <person name="Nolan M."/>
            <person name="Ohm R.A."/>
            <person name="Pangilinan J."/>
            <person name="Pereira M.F."/>
            <person name="Perotto S."/>
            <person name="Peter M."/>
            <person name="Pfister S."/>
            <person name="Riley R."/>
            <person name="Sitrit Y."/>
            <person name="Stielow J.B."/>
            <person name="Szollosi G."/>
            <person name="Zifcakova L."/>
            <person name="Stursova M."/>
            <person name="Spatafora J.W."/>
            <person name="Tedersoo L."/>
            <person name="Vaario L.M."/>
            <person name="Yamada A."/>
            <person name="Yan M."/>
            <person name="Wang P."/>
            <person name="Xu J."/>
            <person name="Bruns T."/>
            <person name="Baldrian P."/>
            <person name="Vilgalys R."/>
            <person name="Dunand C."/>
            <person name="Henrissat B."/>
            <person name="Grigoriev I.V."/>
            <person name="Hibbett D."/>
            <person name="Nagy L.G."/>
            <person name="Martin F.M."/>
        </authorList>
    </citation>
    <scope>NUCLEOTIDE SEQUENCE</scope>
    <source>
        <strain evidence="2">UH-Tt-Lm1</strain>
    </source>
</reference>
<evidence type="ECO:0008006" key="4">
    <source>
        <dbReference type="Google" id="ProtNLM"/>
    </source>
</evidence>
<accession>A0A9P6H6K3</accession>
<feature type="region of interest" description="Disordered" evidence="1">
    <location>
        <begin position="54"/>
        <end position="82"/>
    </location>
</feature>
<reference evidence="2" key="2">
    <citation type="submission" date="2020-11" db="EMBL/GenBank/DDBJ databases">
        <authorList>
            <consortium name="DOE Joint Genome Institute"/>
            <person name="Kuo A."/>
            <person name="Miyauchi S."/>
            <person name="Kiss E."/>
            <person name="Drula E."/>
            <person name="Kohler A."/>
            <person name="Sanchez-Garcia M."/>
            <person name="Andreopoulos B."/>
            <person name="Barry K.W."/>
            <person name="Bonito G."/>
            <person name="Buee M."/>
            <person name="Carver A."/>
            <person name="Chen C."/>
            <person name="Cichocki N."/>
            <person name="Clum A."/>
            <person name="Culley D."/>
            <person name="Crous P.W."/>
            <person name="Fauchery L."/>
            <person name="Girlanda M."/>
            <person name="Hayes R."/>
            <person name="Keri Z."/>
            <person name="Labutti K."/>
            <person name="Lipzen A."/>
            <person name="Lombard V."/>
            <person name="Magnuson J."/>
            <person name="Maillard F."/>
            <person name="Morin E."/>
            <person name="Murat C."/>
            <person name="Nolan M."/>
            <person name="Ohm R."/>
            <person name="Pangilinan J."/>
            <person name="Pereira M."/>
            <person name="Perotto S."/>
            <person name="Peter M."/>
            <person name="Riley R."/>
            <person name="Sitrit Y."/>
            <person name="Stielow B."/>
            <person name="Szollosi G."/>
            <person name="Zifcakova L."/>
            <person name="Stursova M."/>
            <person name="Spatafora J.W."/>
            <person name="Tedersoo L."/>
            <person name="Vaario L.-M."/>
            <person name="Yamada A."/>
            <person name="Yan M."/>
            <person name="Wang P."/>
            <person name="Xu J."/>
            <person name="Bruns T."/>
            <person name="Baldrian P."/>
            <person name="Vilgalys R."/>
            <person name="Henrissat B."/>
            <person name="Grigoriev I.V."/>
            <person name="Hibbett D."/>
            <person name="Nagy L.G."/>
            <person name="Martin F.M."/>
        </authorList>
    </citation>
    <scope>NUCLEOTIDE SEQUENCE</scope>
    <source>
        <strain evidence="2">UH-Tt-Lm1</strain>
    </source>
</reference>
<evidence type="ECO:0000256" key="1">
    <source>
        <dbReference type="SAM" id="MobiDB-lite"/>
    </source>
</evidence>
<dbReference type="OrthoDB" id="5069333at2759"/>
<dbReference type="Proteomes" id="UP000736335">
    <property type="component" value="Unassembled WGS sequence"/>
</dbReference>
<proteinExistence type="predicted"/>
<feature type="region of interest" description="Disordered" evidence="1">
    <location>
        <begin position="135"/>
        <end position="161"/>
    </location>
</feature>
<feature type="compositionally biased region" description="Polar residues" evidence="1">
    <location>
        <begin position="370"/>
        <end position="394"/>
    </location>
</feature>
<dbReference type="AlphaFoldDB" id="A0A9P6H6K3"/>
<feature type="compositionally biased region" description="Low complexity" evidence="1">
    <location>
        <begin position="348"/>
        <end position="364"/>
    </location>
</feature>